<reference evidence="1 2" key="4">
    <citation type="journal article" date="2018" name="Environ. Microbiol. Rep.">
        <title>Phylogenetic distribution of roseobacticides in the Roseobacter group and their effect on microalgae.</title>
        <authorList>
            <person name="Sonnenschein E.C."/>
            <person name="Phippen C.B."/>
            <person name="Bentzon-Tilia M."/>
            <person name="Rasmussen S.A."/>
            <person name="Nielsen K.F."/>
            <person name="Gram L."/>
        </authorList>
    </citation>
    <scope>NUCLEOTIDE SEQUENCE [LARGE SCALE GENOMIC DNA]</scope>
    <source>
        <strain evidence="1 2">P36</strain>
    </source>
</reference>
<evidence type="ECO:0000313" key="1">
    <source>
        <dbReference type="EMBL" id="ATG38085.1"/>
    </source>
</evidence>
<geneLocation type="plasmid" evidence="1 2">
    <name>pP36_f</name>
</geneLocation>
<sequence>MKNIILILGALSLAACEAYTDKTSPCVGKNAFAFQAAPPSGDCSYRPL</sequence>
<dbReference type="EMBL" id="CP010649">
    <property type="protein sequence ID" value="ATG38085.1"/>
    <property type="molecule type" value="Genomic_DNA"/>
</dbReference>
<dbReference type="PROSITE" id="PS51257">
    <property type="entry name" value="PROKAR_LIPOPROTEIN"/>
    <property type="match status" value="1"/>
</dbReference>
<evidence type="ECO:0000313" key="2">
    <source>
        <dbReference type="Proteomes" id="UP000218891"/>
    </source>
</evidence>
<name>A0ABM6PK39_9RHOB</name>
<protein>
    <recommendedName>
        <fullName evidence="3">Lipoprotein</fullName>
    </recommendedName>
</protein>
<reference evidence="1 2" key="2">
    <citation type="journal article" date="2017" name="Genome Biol. Evol.">
        <title>Trajectories and Drivers of Genome Evolution in Surface-Associated Marine Phaeobacter.</title>
        <authorList>
            <person name="Freese H.M."/>
            <person name="Sikorski J."/>
            <person name="Bunk B."/>
            <person name="Scheuner C."/>
            <person name="Meier-Kolthoff J.P."/>
            <person name="Sproer C."/>
            <person name="Gram L."/>
            <person name="Overmann J."/>
        </authorList>
    </citation>
    <scope>NUCLEOTIDE SEQUENCE [LARGE SCALE GENOMIC DNA]</scope>
    <source>
        <strain evidence="1 2">P36</strain>
    </source>
</reference>
<dbReference type="Proteomes" id="UP000218891">
    <property type="component" value="Plasmid pP36_f"/>
</dbReference>
<keyword evidence="1" id="KW-0614">Plasmid</keyword>
<accession>A0ABM6PK39</accession>
<reference evidence="1 2" key="1">
    <citation type="journal article" date="2017" name="Front. Microbiol.">
        <title>Phaeobacter piscinae sp. nov., a species of the Roseobacter group and potential aquaculture probiont.</title>
        <authorList>
            <person name="Sonnenschein E.C."/>
            <person name="Phippen C.B.W."/>
            <person name="Nielsen K.F."/>
            <person name="Mateiu R.V."/>
            <person name="Melchiorsen J."/>
            <person name="Gram L."/>
            <person name="Overmann J."/>
            <person name="Freese H.M."/>
        </authorList>
    </citation>
    <scope>NUCLEOTIDE SEQUENCE [LARGE SCALE GENOMIC DNA]</scope>
    <source>
        <strain evidence="1 2">P36</strain>
    </source>
</reference>
<keyword evidence="2" id="KW-1185">Reference proteome</keyword>
<proteinExistence type="predicted"/>
<organism evidence="1 2">
    <name type="scientific">Phaeobacter piscinae</name>
    <dbReference type="NCBI Taxonomy" id="1580596"/>
    <lineage>
        <taxon>Bacteria</taxon>
        <taxon>Pseudomonadati</taxon>
        <taxon>Pseudomonadota</taxon>
        <taxon>Alphaproteobacteria</taxon>
        <taxon>Rhodobacterales</taxon>
        <taxon>Roseobacteraceae</taxon>
        <taxon>Phaeobacter</taxon>
    </lineage>
</organism>
<dbReference type="RefSeq" id="WP_158524494.1">
    <property type="nucleotide sequence ID" value="NZ_CP010649.1"/>
</dbReference>
<evidence type="ECO:0008006" key="3">
    <source>
        <dbReference type="Google" id="ProtNLM"/>
    </source>
</evidence>
<gene>
    <name evidence="1" type="ORF">PhaeoP36_04010</name>
</gene>
<reference evidence="1 2" key="3">
    <citation type="journal article" date="2017" name="Int. J. Syst. Evol. Microbiol.">
        <title>Adaptation of Surface-Associated Bacteria to the Open Ocean: A Genomically Distinct Subpopulation of Phaeobacter gallaeciensis Colonizes Pacific Mesozooplankton.</title>
        <authorList>
            <person name="Freese H.M."/>
            <person name="Methner A."/>
            <person name="Overmann J."/>
        </authorList>
    </citation>
    <scope>NUCLEOTIDE SEQUENCE [LARGE SCALE GENOMIC DNA]</scope>
    <source>
        <strain evidence="1 2">P36</strain>
    </source>
</reference>